<feature type="signal peptide" evidence="1">
    <location>
        <begin position="1"/>
        <end position="23"/>
    </location>
</feature>
<dbReference type="PROSITE" id="PS50041">
    <property type="entry name" value="C_TYPE_LECTIN_2"/>
    <property type="match status" value="3"/>
</dbReference>
<dbReference type="SMART" id="SM00034">
    <property type="entry name" value="CLECT"/>
    <property type="match status" value="3"/>
</dbReference>
<accession>A0ABV0U634</accession>
<feature type="domain" description="C-type lectin" evidence="2">
    <location>
        <begin position="143"/>
        <end position="242"/>
    </location>
</feature>
<dbReference type="CDD" id="cd00037">
    <property type="entry name" value="CLECT"/>
    <property type="match status" value="2"/>
</dbReference>
<feature type="domain" description="C-type lectin" evidence="2">
    <location>
        <begin position="40"/>
        <end position="137"/>
    </location>
</feature>
<dbReference type="InterPro" id="IPR001304">
    <property type="entry name" value="C-type_lectin-like"/>
</dbReference>
<proteinExistence type="predicted"/>
<dbReference type="PANTHER" id="PTHR45784:SF3">
    <property type="entry name" value="C-TYPE LECTIN DOMAIN FAMILY 4 MEMBER K-LIKE-RELATED"/>
    <property type="match status" value="1"/>
</dbReference>
<evidence type="ECO:0000313" key="3">
    <source>
        <dbReference type="EMBL" id="MEQ2240664.1"/>
    </source>
</evidence>
<feature type="chain" id="PRO_5046160437" description="C-type lectin domain-containing protein" evidence="1">
    <location>
        <begin position="24"/>
        <end position="364"/>
    </location>
</feature>
<gene>
    <name evidence="3" type="ORF">ILYODFUR_017485</name>
</gene>
<keyword evidence="1" id="KW-0732">Signal</keyword>
<dbReference type="Proteomes" id="UP001482620">
    <property type="component" value="Unassembled WGS sequence"/>
</dbReference>
<reference evidence="3 4" key="1">
    <citation type="submission" date="2021-06" db="EMBL/GenBank/DDBJ databases">
        <authorList>
            <person name="Palmer J.M."/>
        </authorList>
    </citation>
    <scope>NUCLEOTIDE SEQUENCE [LARGE SCALE GENOMIC DNA]</scope>
    <source>
        <strain evidence="4">if_2019</strain>
        <tissue evidence="3">Muscle</tissue>
    </source>
</reference>
<evidence type="ECO:0000256" key="1">
    <source>
        <dbReference type="SAM" id="SignalP"/>
    </source>
</evidence>
<name>A0ABV0U634_9TELE</name>
<organism evidence="3 4">
    <name type="scientific">Ilyodon furcidens</name>
    <name type="common">goldbreast splitfin</name>
    <dbReference type="NCBI Taxonomy" id="33524"/>
    <lineage>
        <taxon>Eukaryota</taxon>
        <taxon>Metazoa</taxon>
        <taxon>Chordata</taxon>
        <taxon>Craniata</taxon>
        <taxon>Vertebrata</taxon>
        <taxon>Euteleostomi</taxon>
        <taxon>Actinopterygii</taxon>
        <taxon>Neopterygii</taxon>
        <taxon>Teleostei</taxon>
        <taxon>Neoteleostei</taxon>
        <taxon>Acanthomorphata</taxon>
        <taxon>Ovalentaria</taxon>
        <taxon>Atherinomorphae</taxon>
        <taxon>Cyprinodontiformes</taxon>
        <taxon>Goodeidae</taxon>
        <taxon>Ilyodon</taxon>
    </lineage>
</organism>
<keyword evidence="4" id="KW-1185">Reference proteome</keyword>
<evidence type="ECO:0000313" key="4">
    <source>
        <dbReference type="Proteomes" id="UP001482620"/>
    </source>
</evidence>
<evidence type="ECO:0000259" key="2">
    <source>
        <dbReference type="PROSITE" id="PS50041"/>
    </source>
</evidence>
<dbReference type="SUPFAM" id="SSF56436">
    <property type="entry name" value="C-type lectin-like"/>
    <property type="match status" value="3"/>
</dbReference>
<dbReference type="InterPro" id="IPR016186">
    <property type="entry name" value="C-type_lectin-like/link_sf"/>
</dbReference>
<dbReference type="Pfam" id="PF00059">
    <property type="entry name" value="Lectin_C"/>
    <property type="match status" value="3"/>
</dbReference>
<dbReference type="Gene3D" id="3.10.100.10">
    <property type="entry name" value="Mannose-Binding Protein A, subunit A"/>
    <property type="match status" value="3"/>
</dbReference>
<feature type="domain" description="C-type lectin" evidence="2">
    <location>
        <begin position="248"/>
        <end position="360"/>
    </location>
</feature>
<sequence length="364" mass="42163">MIRSLFELLTFLIFLSTISRVTGLGSVLLIDFEQVTSGSTWENAQRYCKEHFNDLATIYDHAQAKTLYLKKYMAWIGLHRETSTNVWVWTDGKNHGIEWGWRESKDNQSCGAIGYHYYNYRKIYINNCEENLFFACQRNTTGYPFIKEMMTWSQAEEYCNNGNNGLASFATWDMTFFSEQNFPIWIGLHRNGGSWRWSLGLEEDKHWNLNNPSNDATCVTISSVTKELATKNCKTQLPFLCTKDNMVLVKENKSWEEVFEHCRGLRSSSNSNLQFNLLSVKPGDEHTYVMNKVMEADTEEVWVGLRFLGDEWLWVNGADMLYTDMLQCPVSNKHCGALSKNDAGTVEARDCSERKNFLCYSYNP</sequence>
<protein>
    <recommendedName>
        <fullName evidence="2">C-type lectin domain-containing protein</fullName>
    </recommendedName>
</protein>
<dbReference type="InterPro" id="IPR016187">
    <property type="entry name" value="CTDL_fold"/>
</dbReference>
<comment type="caution">
    <text evidence="3">The sequence shown here is derived from an EMBL/GenBank/DDBJ whole genome shotgun (WGS) entry which is preliminary data.</text>
</comment>
<dbReference type="EMBL" id="JAHRIQ010059577">
    <property type="protein sequence ID" value="MEQ2240664.1"/>
    <property type="molecule type" value="Genomic_DNA"/>
</dbReference>
<dbReference type="PANTHER" id="PTHR45784">
    <property type="entry name" value="C-TYPE LECTIN DOMAIN FAMILY 20 MEMBER A-RELATED"/>
    <property type="match status" value="1"/>
</dbReference>